<keyword evidence="3" id="KW-0238">DNA-binding</keyword>
<evidence type="ECO:0000259" key="5">
    <source>
        <dbReference type="PROSITE" id="PS50931"/>
    </source>
</evidence>
<evidence type="ECO:0000256" key="2">
    <source>
        <dbReference type="ARBA" id="ARBA00023015"/>
    </source>
</evidence>
<dbReference type="PANTHER" id="PTHR30537:SF31">
    <property type="entry name" value="TRANSCRIPTIONAL REGULATOR, LYSR FAMILY"/>
    <property type="match status" value="1"/>
</dbReference>
<evidence type="ECO:0000313" key="7">
    <source>
        <dbReference type="Proteomes" id="UP001336314"/>
    </source>
</evidence>
<dbReference type="RefSeq" id="WP_330129575.1">
    <property type="nucleotide sequence ID" value="NZ_JAUHLI010000013.1"/>
</dbReference>
<dbReference type="CDD" id="cd08473">
    <property type="entry name" value="PBP2_CrgA_like_4"/>
    <property type="match status" value="1"/>
</dbReference>
<comment type="similarity">
    <text evidence="1">Belongs to the LysR transcriptional regulatory family.</text>
</comment>
<dbReference type="InterPro" id="IPR036390">
    <property type="entry name" value="WH_DNA-bd_sf"/>
</dbReference>
<keyword evidence="7" id="KW-1185">Reference proteome</keyword>
<dbReference type="Pfam" id="PF00126">
    <property type="entry name" value="HTH_1"/>
    <property type="match status" value="1"/>
</dbReference>
<keyword evidence="4" id="KW-0804">Transcription</keyword>
<protein>
    <submittedName>
        <fullName evidence="6">LysR family transcriptional regulator</fullName>
    </submittedName>
</protein>
<reference evidence="6 7" key="1">
    <citation type="submission" date="2023-07" db="EMBL/GenBank/DDBJ databases">
        <title>Alkalimonas sp., MEB108 novel, alkaliphilic bacterium isolated from Lonar Lake, India.</title>
        <authorList>
            <person name="Joshi A."/>
            <person name="Thite S."/>
        </authorList>
    </citation>
    <scope>NUCLEOTIDE SEQUENCE [LARGE SCALE GENOMIC DNA]</scope>
    <source>
        <strain evidence="6 7">MEB108</strain>
    </source>
</reference>
<proteinExistence type="inferred from homology"/>
<feature type="domain" description="HTH lysR-type" evidence="5">
    <location>
        <begin position="1"/>
        <end position="59"/>
    </location>
</feature>
<dbReference type="InterPro" id="IPR036388">
    <property type="entry name" value="WH-like_DNA-bd_sf"/>
</dbReference>
<dbReference type="PANTHER" id="PTHR30537">
    <property type="entry name" value="HTH-TYPE TRANSCRIPTIONAL REGULATOR"/>
    <property type="match status" value="1"/>
</dbReference>
<dbReference type="InterPro" id="IPR058163">
    <property type="entry name" value="LysR-type_TF_proteobact-type"/>
</dbReference>
<organism evidence="6 7">
    <name type="scientific">Alkalimonas cellulosilytica</name>
    <dbReference type="NCBI Taxonomy" id="3058395"/>
    <lineage>
        <taxon>Bacteria</taxon>
        <taxon>Pseudomonadati</taxon>
        <taxon>Pseudomonadota</taxon>
        <taxon>Gammaproteobacteria</taxon>
        <taxon>Alkalimonas</taxon>
    </lineage>
</organism>
<comment type="caution">
    <text evidence="6">The sequence shown here is derived from an EMBL/GenBank/DDBJ whole genome shotgun (WGS) entry which is preliminary data.</text>
</comment>
<keyword evidence="2" id="KW-0805">Transcription regulation</keyword>
<dbReference type="Gene3D" id="3.40.190.290">
    <property type="match status" value="1"/>
</dbReference>
<evidence type="ECO:0000313" key="6">
    <source>
        <dbReference type="EMBL" id="MEE2002513.1"/>
    </source>
</evidence>
<dbReference type="NCBIfam" id="NF011573">
    <property type="entry name" value="PRK14997.1"/>
    <property type="match status" value="1"/>
</dbReference>
<evidence type="ECO:0000256" key="4">
    <source>
        <dbReference type="ARBA" id="ARBA00023163"/>
    </source>
</evidence>
<dbReference type="EMBL" id="JAUHLI010000013">
    <property type="protein sequence ID" value="MEE2002513.1"/>
    <property type="molecule type" value="Genomic_DNA"/>
</dbReference>
<dbReference type="Proteomes" id="UP001336314">
    <property type="component" value="Unassembled WGS sequence"/>
</dbReference>
<dbReference type="InterPro" id="IPR000847">
    <property type="entry name" value="LysR_HTH_N"/>
</dbReference>
<evidence type="ECO:0000256" key="3">
    <source>
        <dbReference type="ARBA" id="ARBA00023125"/>
    </source>
</evidence>
<dbReference type="SUPFAM" id="SSF46785">
    <property type="entry name" value="Winged helix' DNA-binding domain"/>
    <property type="match status" value="1"/>
</dbReference>
<accession>A0ABU7J7L9</accession>
<dbReference type="InterPro" id="IPR005119">
    <property type="entry name" value="LysR_subst-bd"/>
</dbReference>
<sequence length="302" mass="34185">MQDLNDLYYFVQVVDHGGFAPASRALGIAKSKLSRRIALLEDRLQVRLIQRSSRHFQVTDVGQHYLEHCRAMLVEADAAQQAIEQARAEPCGSIRLTCPVGLLHFHVAEMLADFMLLYPKITVHLEATNRRVDVLAEGVDLALRARPLPLESSDLVLRVLSDRGQCLVASPALVAQQGGLPEQPEDLLHWPSLSRASAYEQHQWQLQHQDGHNLKLPFQPRYTTTDMLALKTAALSGVGVVQLPLLMLQQELAEKRLLQLLPEWEPRREVIHLVFPSRRGMLPAIRALIDFLVERYARIMED</sequence>
<dbReference type="SUPFAM" id="SSF53850">
    <property type="entry name" value="Periplasmic binding protein-like II"/>
    <property type="match status" value="1"/>
</dbReference>
<evidence type="ECO:0000256" key="1">
    <source>
        <dbReference type="ARBA" id="ARBA00009437"/>
    </source>
</evidence>
<dbReference type="Gene3D" id="1.10.10.10">
    <property type="entry name" value="Winged helix-like DNA-binding domain superfamily/Winged helix DNA-binding domain"/>
    <property type="match status" value="1"/>
</dbReference>
<dbReference type="PROSITE" id="PS50931">
    <property type="entry name" value="HTH_LYSR"/>
    <property type="match status" value="1"/>
</dbReference>
<gene>
    <name evidence="6" type="ORF">QWY20_13705</name>
</gene>
<name>A0ABU7J7L9_9GAMM</name>
<dbReference type="Pfam" id="PF03466">
    <property type="entry name" value="LysR_substrate"/>
    <property type="match status" value="1"/>
</dbReference>